<comment type="caution">
    <text evidence="2">The sequence shown here is derived from an EMBL/GenBank/DDBJ whole genome shotgun (WGS) entry which is preliminary data.</text>
</comment>
<keyword evidence="1" id="KW-0732">Signal</keyword>
<dbReference type="RefSeq" id="WP_131447732.1">
    <property type="nucleotide sequence ID" value="NZ_SJZB01000042.1"/>
</dbReference>
<evidence type="ECO:0000313" key="3">
    <source>
        <dbReference type="Proteomes" id="UP000295443"/>
    </source>
</evidence>
<evidence type="ECO:0000313" key="2">
    <source>
        <dbReference type="EMBL" id="TCJ12867.1"/>
    </source>
</evidence>
<name>A0A4R1B7C4_9PROT</name>
<keyword evidence="3" id="KW-1185">Reference proteome</keyword>
<dbReference type="Proteomes" id="UP000295443">
    <property type="component" value="Unassembled WGS sequence"/>
</dbReference>
<organism evidence="2 3">
    <name type="scientific">Parasulfuritortus cantonensis</name>
    <dbReference type="NCBI Taxonomy" id="2528202"/>
    <lineage>
        <taxon>Bacteria</taxon>
        <taxon>Pseudomonadati</taxon>
        <taxon>Pseudomonadota</taxon>
        <taxon>Betaproteobacteria</taxon>
        <taxon>Nitrosomonadales</taxon>
        <taxon>Thiobacillaceae</taxon>
        <taxon>Parasulfuritortus</taxon>
    </lineage>
</organism>
<gene>
    <name evidence="2" type="ORF">EZJ19_11565</name>
</gene>
<sequence length="96" mass="10916">MKKKFILAMFAVSILVTSTANASGATLCPIYEFAELQTMTNEELKEAWSNDLSQIMRSNAYELENCKTQMGRIERVRILKGYLVKGEDGKLHEPNR</sequence>
<evidence type="ECO:0000256" key="1">
    <source>
        <dbReference type="SAM" id="SignalP"/>
    </source>
</evidence>
<reference evidence="2 3" key="1">
    <citation type="submission" date="2019-03" db="EMBL/GenBank/DDBJ databases">
        <title>Genome sequence of Thiobacillaceae bacterium LSR1, a sulfur-oxidizing bacterium isolated from freshwater sediment.</title>
        <authorList>
            <person name="Li S."/>
        </authorList>
    </citation>
    <scope>NUCLEOTIDE SEQUENCE [LARGE SCALE GENOMIC DNA]</scope>
    <source>
        <strain evidence="2 3">LSR1</strain>
    </source>
</reference>
<accession>A0A4R1B7C4</accession>
<protein>
    <submittedName>
        <fullName evidence="2">Uncharacterized protein</fullName>
    </submittedName>
</protein>
<dbReference type="AlphaFoldDB" id="A0A4R1B7C4"/>
<feature type="signal peptide" evidence="1">
    <location>
        <begin position="1"/>
        <end position="22"/>
    </location>
</feature>
<proteinExistence type="predicted"/>
<dbReference type="EMBL" id="SJZB01000042">
    <property type="protein sequence ID" value="TCJ12867.1"/>
    <property type="molecule type" value="Genomic_DNA"/>
</dbReference>
<feature type="chain" id="PRO_5020287114" evidence="1">
    <location>
        <begin position="23"/>
        <end position="96"/>
    </location>
</feature>